<evidence type="ECO:0000256" key="6">
    <source>
        <dbReference type="SAM" id="MobiDB-lite"/>
    </source>
</evidence>
<proteinExistence type="inferred from homology"/>
<dbReference type="PROSITE" id="PS51473">
    <property type="entry name" value="GNK2"/>
    <property type="match status" value="1"/>
</dbReference>
<dbReference type="InterPro" id="IPR002902">
    <property type="entry name" value="GNK2"/>
</dbReference>
<protein>
    <recommendedName>
        <fullName evidence="8">Gnk2-homologous domain-containing protein</fullName>
    </recommendedName>
</protein>
<sequence>MLSLPSSTAHCSPDLSTTLCYNCLDEAIGDIKHFCDGKIGGILMGPSCTIRFEVYRFYDPSAAVQLAPLASPPVSPPRPATNTTEPPPSHEGKSSSTTRIMIIAVVSGVALFILLISIFCFCQRNQRKPSQNVESEDYRGVEKLERKDSAEYHRSSTGLWANIRDTEMHSCRTAVRPGECNGQTNYGFSGDDAQ</sequence>
<keyword evidence="10" id="KW-1185">Reference proteome</keyword>
<name>A0AAN7K3A9_9MYRT</name>
<accession>A0AAN7K3A9</accession>
<dbReference type="CDD" id="cd23509">
    <property type="entry name" value="Gnk2-like"/>
    <property type="match status" value="1"/>
</dbReference>
<dbReference type="Gene3D" id="3.30.430.20">
    <property type="entry name" value="Gnk2 domain, C-X8-C-X2-C motif"/>
    <property type="match status" value="1"/>
</dbReference>
<organism evidence="9 10">
    <name type="scientific">Trapa incisa</name>
    <dbReference type="NCBI Taxonomy" id="236973"/>
    <lineage>
        <taxon>Eukaryota</taxon>
        <taxon>Viridiplantae</taxon>
        <taxon>Streptophyta</taxon>
        <taxon>Embryophyta</taxon>
        <taxon>Tracheophyta</taxon>
        <taxon>Spermatophyta</taxon>
        <taxon>Magnoliopsida</taxon>
        <taxon>eudicotyledons</taxon>
        <taxon>Gunneridae</taxon>
        <taxon>Pentapetalae</taxon>
        <taxon>rosids</taxon>
        <taxon>malvids</taxon>
        <taxon>Myrtales</taxon>
        <taxon>Lythraceae</taxon>
        <taxon>Trapa</taxon>
    </lineage>
</organism>
<dbReference type="Proteomes" id="UP001345219">
    <property type="component" value="Chromosome 17"/>
</dbReference>
<keyword evidence="7" id="KW-1133">Transmembrane helix</keyword>
<evidence type="ECO:0000256" key="1">
    <source>
        <dbReference type="ARBA" id="ARBA00004613"/>
    </source>
</evidence>
<feature type="transmembrane region" description="Helical" evidence="7">
    <location>
        <begin position="100"/>
        <end position="122"/>
    </location>
</feature>
<evidence type="ECO:0000256" key="3">
    <source>
        <dbReference type="ARBA" id="ARBA00022729"/>
    </source>
</evidence>
<keyword evidence="4" id="KW-0677">Repeat</keyword>
<dbReference type="GO" id="GO:0005576">
    <property type="term" value="C:extracellular region"/>
    <property type="evidence" value="ECO:0007669"/>
    <property type="project" value="UniProtKB-SubCell"/>
</dbReference>
<comment type="similarity">
    <text evidence="5">Belongs to the cysteine-rich repeat secretory protein family.</text>
</comment>
<dbReference type="InterPro" id="IPR038408">
    <property type="entry name" value="GNK2_sf"/>
</dbReference>
<keyword evidence="7" id="KW-0812">Transmembrane</keyword>
<dbReference type="InterPro" id="IPR050581">
    <property type="entry name" value="CRR_secretory_protein"/>
</dbReference>
<comment type="subcellular location">
    <subcellularLocation>
        <location evidence="1">Secreted</location>
    </subcellularLocation>
</comment>
<evidence type="ECO:0000313" key="9">
    <source>
        <dbReference type="EMBL" id="KAK4759735.1"/>
    </source>
</evidence>
<comment type="caution">
    <text evidence="9">The sequence shown here is derived from an EMBL/GenBank/DDBJ whole genome shotgun (WGS) entry which is preliminary data.</text>
</comment>
<keyword evidence="2" id="KW-0964">Secreted</keyword>
<evidence type="ECO:0000256" key="2">
    <source>
        <dbReference type="ARBA" id="ARBA00022525"/>
    </source>
</evidence>
<reference evidence="9 10" key="1">
    <citation type="journal article" date="2023" name="Hortic Res">
        <title>Pangenome of water caltrop reveals structural variations and asymmetric subgenome divergence after allopolyploidization.</title>
        <authorList>
            <person name="Zhang X."/>
            <person name="Chen Y."/>
            <person name="Wang L."/>
            <person name="Yuan Y."/>
            <person name="Fang M."/>
            <person name="Shi L."/>
            <person name="Lu R."/>
            <person name="Comes H.P."/>
            <person name="Ma Y."/>
            <person name="Chen Y."/>
            <person name="Huang G."/>
            <person name="Zhou Y."/>
            <person name="Zheng Z."/>
            <person name="Qiu Y."/>
        </authorList>
    </citation>
    <scope>NUCLEOTIDE SEQUENCE [LARGE SCALE GENOMIC DNA]</scope>
    <source>
        <tissue evidence="9">Roots</tissue>
    </source>
</reference>
<evidence type="ECO:0000256" key="7">
    <source>
        <dbReference type="SAM" id="Phobius"/>
    </source>
</evidence>
<dbReference type="PANTHER" id="PTHR32411">
    <property type="entry name" value="CYSTEINE-RICH REPEAT SECRETORY PROTEIN 38-RELATED"/>
    <property type="match status" value="1"/>
</dbReference>
<dbReference type="AlphaFoldDB" id="A0AAN7K3A9"/>
<gene>
    <name evidence="9" type="ORF">SAY87_022866</name>
</gene>
<feature type="region of interest" description="Disordered" evidence="6">
    <location>
        <begin position="69"/>
        <end position="95"/>
    </location>
</feature>
<keyword evidence="7" id="KW-0472">Membrane</keyword>
<feature type="compositionally biased region" description="Pro residues" evidence="6">
    <location>
        <begin position="70"/>
        <end position="87"/>
    </location>
</feature>
<feature type="domain" description="Gnk2-homologous" evidence="8">
    <location>
        <begin position="1"/>
        <end position="57"/>
    </location>
</feature>
<dbReference type="EMBL" id="JAXIOK010000011">
    <property type="protein sequence ID" value="KAK4759735.1"/>
    <property type="molecule type" value="Genomic_DNA"/>
</dbReference>
<evidence type="ECO:0000259" key="8">
    <source>
        <dbReference type="PROSITE" id="PS51473"/>
    </source>
</evidence>
<evidence type="ECO:0000256" key="5">
    <source>
        <dbReference type="ARBA" id="ARBA00038515"/>
    </source>
</evidence>
<evidence type="ECO:0000256" key="4">
    <source>
        <dbReference type="ARBA" id="ARBA00022737"/>
    </source>
</evidence>
<keyword evidence="3" id="KW-0732">Signal</keyword>
<evidence type="ECO:0000313" key="10">
    <source>
        <dbReference type="Proteomes" id="UP001345219"/>
    </source>
</evidence>
<dbReference type="PANTHER" id="PTHR32411:SF43">
    <property type="entry name" value="CYSTEINE-RICH REPEAT SECRETORY PROTEIN 38"/>
    <property type="match status" value="1"/>
</dbReference>